<proteinExistence type="predicted"/>
<dbReference type="Proteomes" id="UP001180453">
    <property type="component" value="Unassembled WGS sequence"/>
</dbReference>
<evidence type="ECO:0000313" key="2">
    <source>
        <dbReference type="Proteomes" id="UP001180453"/>
    </source>
</evidence>
<dbReference type="Pfam" id="PF05728">
    <property type="entry name" value="UPF0227"/>
    <property type="match status" value="1"/>
</dbReference>
<evidence type="ECO:0000313" key="1">
    <source>
        <dbReference type="EMBL" id="MDR7268919.1"/>
    </source>
</evidence>
<reference evidence="1 2" key="1">
    <citation type="submission" date="2023-07" db="EMBL/GenBank/DDBJ databases">
        <title>Sorghum-associated microbial communities from plants grown in Nebraska, USA.</title>
        <authorList>
            <person name="Schachtman D."/>
        </authorList>
    </citation>
    <scope>NUCLEOTIDE SEQUENCE [LARGE SCALE GENOMIC DNA]</scope>
    <source>
        <strain evidence="1 2">BE314</strain>
    </source>
</reference>
<dbReference type="RefSeq" id="WP_310263124.1">
    <property type="nucleotide sequence ID" value="NZ_JAVDXU010000001.1"/>
</dbReference>
<name>A0ABU1YJ87_ROSSA</name>
<dbReference type="SUPFAM" id="SSF53474">
    <property type="entry name" value="alpha/beta-Hydrolases"/>
    <property type="match status" value="1"/>
</dbReference>
<dbReference type="InterPro" id="IPR029058">
    <property type="entry name" value="AB_hydrolase_fold"/>
</dbReference>
<dbReference type="InterPro" id="IPR008886">
    <property type="entry name" value="UPF0227/Esterase_YqiA"/>
</dbReference>
<protein>
    <submittedName>
        <fullName evidence="1">Esterase YcpF (UPF0227 family)</fullName>
    </submittedName>
</protein>
<accession>A0ABU1YJ87</accession>
<dbReference type="EMBL" id="JAVDXU010000001">
    <property type="protein sequence ID" value="MDR7268919.1"/>
    <property type="molecule type" value="Genomic_DNA"/>
</dbReference>
<comment type="caution">
    <text evidence="1">The sequence shown here is derived from an EMBL/GenBank/DDBJ whole genome shotgun (WGS) entry which is preliminary data.</text>
</comment>
<keyword evidence="2" id="KW-1185">Reference proteome</keyword>
<sequence length="197" mass="21499">MDLTHLLYLHGFRSSPASAKARRMAAWAAEQPGLVFVAPQLPPSPLEAMELVAGLIQAWPARGAAVIGSSLGGFYATFVAEQAAHRGWRAAVLNPAVNPARDLSRHIGVQTAWHDPELKFDFTAQHVAELAALTPPARLTHPSRYYALIAKGDELLDWREMLARYAGCDGEVLEGSDHGLTDFDDHLQPLTEFLTKP</sequence>
<dbReference type="Gene3D" id="3.40.50.1820">
    <property type="entry name" value="alpha/beta hydrolase"/>
    <property type="match status" value="1"/>
</dbReference>
<dbReference type="PANTHER" id="PTHR35602">
    <property type="entry name" value="ESTERASE YQIA-RELATED"/>
    <property type="match status" value="1"/>
</dbReference>
<organism evidence="1 2">
    <name type="scientific">Roseateles saccharophilus</name>
    <name type="common">Pseudomonas saccharophila</name>
    <dbReference type="NCBI Taxonomy" id="304"/>
    <lineage>
        <taxon>Bacteria</taxon>
        <taxon>Pseudomonadati</taxon>
        <taxon>Pseudomonadota</taxon>
        <taxon>Betaproteobacteria</taxon>
        <taxon>Burkholderiales</taxon>
        <taxon>Sphaerotilaceae</taxon>
        <taxon>Roseateles</taxon>
    </lineage>
</organism>
<gene>
    <name evidence="1" type="ORF">J2X20_001548</name>
</gene>
<dbReference type="PANTHER" id="PTHR35602:SF3">
    <property type="entry name" value="ESTERASE YQIA"/>
    <property type="match status" value="1"/>
</dbReference>